<keyword evidence="1" id="KW-1133">Transmembrane helix</keyword>
<evidence type="ECO:0008006" key="4">
    <source>
        <dbReference type="Google" id="ProtNLM"/>
    </source>
</evidence>
<gene>
    <name evidence="2" type="ORF">Aargi30884_07810</name>
</gene>
<dbReference type="AlphaFoldDB" id="A0A6N4TG43"/>
<proteinExistence type="predicted"/>
<dbReference type="RefSeq" id="WP_115715036.1">
    <property type="nucleotide sequence ID" value="NZ_AP019695.1"/>
</dbReference>
<protein>
    <recommendedName>
        <fullName evidence="4">DUF5590 domain-containing protein</fullName>
    </recommendedName>
</protein>
<dbReference type="Proteomes" id="UP000464754">
    <property type="component" value="Chromosome"/>
</dbReference>
<feature type="transmembrane region" description="Helical" evidence="1">
    <location>
        <begin position="12"/>
        <end position="32"/>
    </location>
</feature>
<reference evidence="3" key="1">
    <citation type="submission" date="2019-05" db="EMBL/GenBank/DDBJ databases">
        <title>Complete genome sequencing of Absiella argi strain JCM 30884.</title>
        <authorList>
            <person name="Sakamoto M."/>
            <person name="Murakami T."/>
            <person name="Mori H."/>
        </authorList>
    </citation>
    <scope>NUCLEOTIDE SEQUENCE [LARGE SCALE GENOMIC DNA]</scope>
    <source>
        <strain evidence="3">JCM 30884</strain>
    </source>
</reference>
<evidence type="ECO:0000313" key="2">
    <source>
        <dbReference type="EMBL" id="BBK21878.1"/>
    </source>
</evidence>
<evidence type="ECO:0000313" key="3">
    <source>
        <dbReference type="Proteomes" id="UP000464754"/>
    </source>
</evidence>
<organism evidence="2 3">
    <name type="scientific">Amedibacterium intestinale</name>
    <dbReference type="NCBI Taxonomy" id="2583452"/>
    <lineage>
        <taxon>Bacteria</taxon>
        <taxon>Bacillati</taxon>
        <taxon>Bacillota</taxon>
        <taxon>Erysipelotrichia</taxon>
        <taxon>Erysipelotrichales</taxon>
        <taxon>Erysipelotrichaceae</taxon>
        <taxon>Amedibacterium</taxon>
    </lineage>
</organism>
<dbReference type="EMBL" id="AP019695">
    <property type="protein sequence ID" value="BBK21878.1"/>
    <property type="molecule type" value="Genomic_DNA"/>
</dbReference>
<evidence type="ECO:0000256" key="1">
    <source>
        <dbReference type="SAM" id="Phobius"/>
    </source>
</evidence>
<accession>A0A6N4TG43</accession>
<dbReference type="KEGG" id="aarg:Aargi30884_07810"/>
<keyword evidence="1" id="KW-0472">Membrane</keyword>
<name>A0A6N4TG43_9FIRM</name>
<sequence>MKEHINVKSIGITLGLLLLTCFIFYLGVAVFISGPKFKYEADILEQEKMIQKEFKDIKNLHRHIFQYTTYVGKEENRWIWFNEKGVAITSREDDTVRFDEAKRSVEDKYNTRVNDVQLGYGYNNPVYVVYCELGEVLLDYETLEEVYIIRTGGK</sequence>
<keyword evidence="1" id="KW-0812">Transmembrane</keyword>
<keyword evidence="3" id="KW-1185">Reference proteome</keyword>